<evidence type="ECO:0000313" key="4">
    <source>
        <dbReference type="Proteomes" id="UP001595909"/>
    </source>
</evidence>
<evidence type="ECO:0000256" key="1">
    <source>
        <dbReference type="SAM" id="MobiDB-lite"/>
    </source>
</evidence>
<dbReference type="Pfam" id="PF13794">
    <property type="entry name" value="MiaE_2"/>
    <property type="match status" value="1"/>
</dbReference>
<reference evidence="4" key="1">
    <citation type="journal article" date="2019" name="Int. J. Syst. Evol. Microbiol.">
        <title>The Global Catalogue of Microorganisms (GCM) 10K type strain sequencing project: providing services to taxonomists for standard genome sequencing and annotation.</title>
        <authorList>
            <consortium name="The Broad Institute Genomics Platform"/>
            <consortium name="The Broad Institute Genome Sequencing Center for Infectious Disease"/>
            <person name="Wu L."/>
            <person name="Ma J."/>
        </authorList>
    </citation>
    <scope>NUCLEOTIDE SEQUENCE [LARGE SCALE GENOMIC DNA]</scope>
    <source>
        <strain evidence="4">CCUG 50347</strain>
    </source>
</reference>
<dbReference type="InterPro" id="IPR059125">
    <property type="entry name" value="Ferritin_actino"/>
</dbReference>
<gene>
    <name evidence="3" type="ORF">ACFPEL_10700</name>
</gene>
<proteinExistence type="predicted"/>
<feature type="domain" description="Ferritin-like" evidence="2">
    <location>
        <begin position="42"/>
        <end position="225"/>
    </location>
</feature>
<protein>
    <submittedName>
        <fullName evidence="3">Ferritin-like fold-containing protein</fullName>
    </submittedName>
</protein>
<dbReference type="InterPro" id="IPR012347">
    <property type="entry name" value="Ferritin-like"/>
</dbReference>
<organism evidence="3 4">
    <name type="scientific">Actinomycetospora chibensis</name>
    <dbReference type="NCBI Taxonomy" id="663606"/>
    <lineage>
        <taxon>Bacteria</taxon>
        <taxon>Bacillati</taxon>
        <taxon>Actinomycetota</taxon>
        <taxon>Actinomycetes</taxon>
        <taxon>Pseudonocardiales</taxon>
        <taxon>Pseudonocardiaceae</taxon>
        <taxon>Actinomycetospora</taxon>
    </lineage>
</organism>
<dbReference type="RefSeq" id="WP_274188219.1">
    <property type="nucleotide sequence ID" value="NZ_BAABHN010000020.1"/>
</dbReference>
<evidence type="ECO:0000259" key="2">
    <source>
        <dbReference type="Pfam" id="PF13794"/>
    </source>
</evidence>
<evidence type="ECO:0000313" key="3">
    <source>
        <dbReference type="EMBL" id="MFC4832878.1"/>
    </source>
</evidence>
<dbReference type="Gene3D" id="1.20.1260.10">
    <property type="match status" value="1"/>
</dbReference>
<name>A0ABV9RFA4_9PSEU</name>
<sequence length="252" mass="25659">MTEPERGRPATTATGAADDTPGSAPDSRPDSAPESAPAAPPVDLLGAVAYGALTAFTRLAADAALAPDLTGRAEMAALAAAEMAHVERVRAHLTDRGVDLVAAMAPFAAVLDAFAARTAPRNWGEALVGAYVGRTLAVDLVAATGAVPDDGHGGDEAAELLRGPDAGREAAGESGFDAFAERAVVDLLADEQTRGHLALWGRRLLGETLAAAAEVLDAHPEAATALLGGTSRQVVFKALKSRHSKRLHALGL</sequence>
<dbReference type="Proteomes" id="UP001595909">
    <property type="component" value="Unassembled WGS sequence"/>
</dbReference>
<accession>A0ABV9RFA4</accession>
<dbReference type="EMBL" id="JBHSIM010000020">
    <property type="protein sequence ID" value="MFC4832878.1"/>
    <property type="molecule type" value="Genomic_DNA"/>
</dbReference>
<comment type="caution">
    <text evidence="3">The sequence shown here is derived from an EMBL/GenBank/DDBJ whole genome shotgun (WGS) entry which is preliminary data.</text>
</comment>
<feature type="compositionally biased region" description="Low complexity" evidence="1">
    <location>
        <begin position="9"/>
        <end position="37"/>
    </location>
</feature>
<keyword evidence="4" id="KW-1185">Reference proteome</keyword>
<feature type="region of interest" description="Disordered" evidence="1">
    <location>
        <begin position="1"/>
        <end position="39"/>
    </location>
</feature>